<sequence length="226" mass="25996">MVKLMFRDNLWGAFMPWWVGTLKPMSLMGRHIKIIIDPNDDKCFPSPFPTLMTIGGRLIIGGILKSSGCLPVMMPTNLHGTFQDLLDLCISFLDPEFDERGEMLYPRRDARELGFDVDDDTKLYQTGLFVDQGVTSVFFELNGDILRVHYFNEFLKWSDCEGIRGMHKGTVEIPFREFAEDVLRLSKRFLMEVAPVLEEVCPEPYDPGYLRELYLDLRARLVGGDD</sequence>
<dbReference type="Proteomes" id="UP000053462">
    <property type="component" value="Unassembled WGS sequence"/>
</dbReference>
<dbReference type="STRING" id="227598.APY94_08555"/>
<gene>
    <name evidence="1" type="ORF">APY94_08555</name>
</gene>
<evidence type="ECO:0000313" key="1">
    <source>
        <dbReference type="EMBL" id="KUH32824.1"/>
    </source>
</evidence>
<name>A0A117ITF0_9EURY</name>
<dbReference type="EMBL" id="LLYW01000029">
    <property type="protein sequence ID" value="KUH32824.1"/>
    <property type="molecule type" value="Genomic_DNA"/>
</dbReference>
<accession>A0A117ITF0</accession>
<dbReference type="RefSeq" id="WP_058939232.1">
    <property type="nucleotide sequence ID" value="NZ_LLYW01000029.1"/>
</dbReference>
<reference evidence="1 2" key="1">
    <citation type="submission" date="2015-10" db="EMBL/GenBank/DDBJ databases">
        <title>Draft genome sequence of Thermococcus celericrescens strain DSM 17994.</title>
        <authorList>
            <person name="Hong S.-J."/>
            <person name="Park C.-E."/>
            <person name="Shin J.-H."/>
        </authorList>
    </citation>
    <scope>NUCLEOTIDE SEQUENCE [LARGE SCALE GENOMIC DNA]</scope>
    <source>
        <strain evidence="1 2">DSM 17994</strain>
    </source>
</reference>
<dbReference type="AlphaFoldDB" id="A0A117ITF0"/>
<dbReference type="OrthoDB" id="95880at2157"/>
<comment type="caution">
    <text evidence="1">The sequence shown here is derived from an EMBL/GenBank/DDBJ whole genome shotgun (WGS) entry which is preliminary data.</text>
</comment>
<organism evidence="1 2">
    <name type="scientific">Thermococcus celericrescens</name>
    <dbReference type="NCBI Taxonomy" id="227598"/>
    <lineage>
        <taxon>Archaea</taxon>
        <taxon>Methanobacteriati</taxon>
        <taxon>Methanobacteriota</taxon>
        <taxon>Thermococci</taxon>
        <taxon>Thermococcales</taxon>
        <taxon>Thermococcaceae</taxon>
        <taxon>Thermococcus</taxon>
    </lineage>
</organism>
<keyword evidence="2" id="KW-1185">Reference proteome</keyword>
<proteinExistence type="predicted"/>
<protein>
    <submittedName>
        <fullName evidence="1">Uncharacterized protein</fullName>
    </submittedName>
</protein>
<evidence type="ECO:0000313" key="2">
    <source>
        <dbReference type="Proteomes" id="UP000053462"/>
    </source>
</evidence>